<dbReference type="InterPro" id="IPR002123">
    <property type="entry name" value="Plipid/glycerol_acylTrfase"/>
</dbReference>
<keyword evidence="3 6" id="KW-0012">Acyltransferase</keyword>
<comment type="caution">
    <text evidence="6">The sequence shown here is derived from an EMBL/GenBank/DDBJ whole genome shotgun (WGS) entry which is preliminary data.</text>
</comment>
<dbReference type="SUPFAM" id="SSF69593">
    <property type="entry name" value="Glycerol-3-phosphate (1)-acyltransferase"/>
    <property type="match status" value="1"/>
</dbReference>
<protein>
    <submittedName>
        <fullName evidence="6">Acyltransferase</fullName>
    </submittedName>
</protein>
<evidence type="ECO:0000256" key="4">
    <source>
        <dbReference type="SAM" id="MobiDB-lite"/>
    </source>
</evidence>
<evidence type="ECO:0000256" key="1">
    <source>
        <dbReference type="ARBA" id="ARBA00005189"/>
    </source>
</evidence>
<dbReference type="EMBL" id="QWEZ01000002">
    <property type="protein sequence ID" value="RRJ82674.1"/>
    <property type="molecule type" value="Genomic_DNA"/>
</dbReference>
<dbReference type="PANTHER" id="PTHR10434:SF9">
    <property type="entry name" value="PHOSPHOLIPID_GLYCEROL ACYLTRANSFERASE DOMAIN-CONTAINING PROTEIN"/>
    <property type="match status" value="1"/>
</dbReference>
<evidence type="ECO:0000256" key="2">
    <source>
        <dbReference type="ARBA" id="ARBA00022679"/>
    </source>
</evidence>
<evidence type="ECO:0000313" key="6">
    <source>
        <dbReference type="EMBL" id="RRJ82674.1"/>
    </source>
</evidence>
<dbReference type="GO" id="GO:0006654">
    <property type="term" value="P:phosphatidic acid biosynthetic process"/>
    <property type="evidence" value="ECO:0007669"/>
    <property type="project" value="TreeGrafter"/>
</dbReference>
<feature type="domain" description="Phospholipid/glycerol acyltransferase" evidence="5">
    <location>
        <begin position="38"/>
        <end position="151"/>
    </location>
</feature>
<dbReference type="Proteomes" id="UP000280792">
    <property type="component" value="Unassembled WGS sequence"/>
</dbReference>
<dbReference type="Pfam" id="PF01553">
    <property type="entry name" value="Acyltransferase"/>
    <property type="match status" value="1"/>
</dbReference>
<dbReference type="SMART" id="SM00563">
    <property type="entry name" value="PlsC"/>
    <property type="match status" value="1"/>
</dbReference>
<keyword evidence="2 6" id="KW-0808">Transferase</keyword>
<keyword evidence="7" id="KW-1185">Reference proteome</keyword>
<accession>A0A3P3VJW8</accession>
<dbReference type="GO" id="GO:0003841">
    <property type="term" value="F:1-acylglycerol-3-phosphate O-acyltransferase activity"/>
    <property type="evidence" value="ECO:0007669"/>
    <property type="project" value="TreeGrafter"/>
</dbReference>
<reference evidence="6 7" key="1">
    <citation type="submission" date="2018-08" db="EMBL/GenBank/DDBJ databases">
        <authorList>
            <person name="Khan S.A."/>
        </authorList>
    </citation>
    <scope>NUCLEOTIDE SEQUENCE [LARGE SCALE GENOMIC DNA]</scope>
    <source>
        <strain evidence="6 7">GTF-13</strain>
    </source>
</reference>
<feature type="region of interest" description="Disordered" evidence="4">
    <location>
        <begin position="188"/>
        <end position="208"/>
    </location>
</feature>
<evidence type="ECO:0000313" key="7">
    <source>
        <dbReference type="Proteomes" id="UP000280792"/>
    </source>
</evidence>
<dbReference type="AlphaFoldDB" id="A0A3P3VJW8"/>
<dbReference type="RefSeq" id="WP_125016631.1">
    <property type="nucleotide sequence ID" value="NZ_QWEZ01000002.1"/>
</dbReference>
<sequence length="208" mass="24069">MSSNYYPRSPFAEWAGNTVLKTLGWRIDGELPTLPKYVAVVGYHTSNWDFVILIAAKLVMRLRARWFGKHSLFKWPLMGRLFRAWGGIAIKRHRSHGVVEQAVEAFDRHSHFVLGLSPEGTRSLTRGWKAGFYHIARGAQVPILPVALDFERKRIVVGEARMPAQTYRQELERQLRFYNQFPPRYPERAWRGEEEAPTSSQKRTLTGC</sequence>
<dbReference type="PANTHER" id="PTHR10434">
    <property type="entry name" value="1-ACYL-SN-GLYCEROL-3-PHOSPHATE ACYLTRANSFERASE"/>
    <property type="match status" value="1"/>
</dbReference>
<evidence type="ECO:0000256" key="3">
    <source>
        <dbReference type="ARBA" id="ARBA00023315"/>
    </source>
</evidence>
<feature type="compositionally biased region" description="Polar residues" evidence="4">
    <location>
        <begin position="197"/>
        <end position="208"/>
    </location>
</feature>
<gene>
    <name evidence="6" type="ORF">D0544_12500</name>
</gene>
<reference evidence="6 7" key="2">
    <citation type="submission" date="2018-12" db="EMBL/GenBank/DDBJ databases">
        <title>Simiduia agarivorans gen. nov., sp. nov., a marine, agarolytic bacterium isolated from shallow coastal water from Keelung, Taiwan.</title>
        <authorList>
            <person name="Shieh W.Y."/>
        </authorList>
    </citation>
    <scope>NUCLEOTIDE SEQUENCE [LARGE SCALE GENOMIC DNA]</scope>
    <source>
        <strain evidence="6 7">GTF-13</strain>
    </source>
</reference>
<comment type="pathway">
    <text evidence="1">Lipid metabolism.</text>
</comment>
<organism evidence="6 7">
    <name type="scientific">Aestuariirhabdus litorea</name>
    <dbReference type="NCBI Taxonomy" id="2528527"/>
    <lineage>
        <taxon>Bacteria</taxon>
        <taxon>Pseudomonadati</taxon>
        <taxon>Pseudomonadota</taxon>
        <taxon>Gammaproteobacteria</taxon>
        <taxon>Oceanospirillales</taxon>
        <taxon>Aestuariirhabdaceae</taxon>
        <taxon>Aestuariirhabdus</taxon>
    </lineage>
</organism>
<name>A0A3P3VJW8_9GAMM</name>
<evidence type="ECO:0000259" key="5">
    <source>
        <dbReference type="SMART" id="SM00563"/>
    </source>
</evidence>
<proteinExistence type="predicted"/>